<dbReference type="Pfam" id="PF13672">
    <property type="entry name" value="PP2C_2"/>
    <property type="match status" value="1"/>
</dbReference>
<evidence type="ECO:0000313" key="3">
    <source>
        <dbReference type="Proteomes" id="UP000239936"/>
    </source>
</evidence>
<reference evidence="2 3" key="1">
    <citation type="submission" date="2018-01" db="EMBL/GenBank/DDBJ databases">
        <title>The complete genome sequence of Chromatium okenii LaCa, a purple sulfur bacterium with a turbulent life.</title>
        <authorList>
            <person name="Luedin S.M."/>
            <person name="Liechti N."/>
            <person name="Storelli N."/>
            <person name="Danza F."/>
            <person name="Wittwer M."/>
            <person name="Pothier J.F."/>
            <person name="Tonolla M.A."/>
        </authorList>
    </citation>
    <scope>NUCLEOTIDE SEQUENCE [LARGE SCALE GENOMIC DNA]</scope>
    <source>
        <strain evidence="2 3">LaCa</strain>
    </source>
</reference>
<evidence type="ECO:0000313" key="2">
    <source>
        <dbReference type="EMBL" id="PQJ97452.1"/>
    </source>
</evidence>
<evidence type="ECO:0000259" key="1">
    <source>
        <dbReference type="Pfam" id="PF13672"/>
    </source>
</evidence>
<sequence length="107" mass="12075">MYSISAIGRWGFAHDDNEGNIVRPFAKDARLIANETTSLCSEKAWNEMQICFQPLAGAPPTLILMATDGYANLTATRRVFNKWREILGIVARRRSSSRETLFARLVK</sequence>
<name>A0A2S7XVL7_9GAMM</name>
<feature type="domain" description="PPM-type phosphatase" evidence="1">
    <location>
        <begin position="15"/>
        <end position="93"/>
    </location>
</feature>
<comment type="caution">
    <text evidence="2">The sequence shown here is derived from an EMBL/GenBank/DDBJ whole genome shotgun (WGS) entry which is preliminary data.</text>
</comment>
<keyword evidence="3" id="KW-1185">Reference proteome</keyword>
<organism evidence="2 3">
    <name type="scientific">Chromatium okenii</name>
    <dbReference type="NCBI Taxonomy" id="61644"/>
    <lineage>
        <taxon>Bacteria</taxon>
        <taxon>Pseudomonadati</taxon>
        <taxon>Pseudomonadota</taxon>
        <taxon>Gammaproteobacteria</taxon>
        <taxon>Chromatiales</taxon>
        <taxon>Chromatiaceae</taxon>
        <taxon>Chromatium</taxon>
    </lineage>
</organism>
<dbReference type="AlphaFoldDB" id="A0A2S7XVL7"/>
<dbReference type="Proteomes" id="UP000239936">
    <property type="component" value="Unassembled WGS sequence"/>
</dbReference>
<dbReference type="InterPro" id="IPR001932">
    <property type="entry name" value="PPM-type_phosphatase-like_dom"/>
</dbReference>
<accession>A0A2S7XVL7</accession>
<protein>
    <recommendedName>
        <fullName evidence="1">PPM-type phosphatase domain-containing protein</fullName>
    </recommendedName>
</protein>
<proteinExistence type="predicted"/>
<gene>
    <name evidence="2" type="ORF">CXB77_01795</name>
</gene>
<dbReference type="EMBL" id="PPGH01000012">
    <property type="protein sequence ID" value="PQJ97452.1"/>
    <property type="molecule type" value="Genomic_DNA"/>
</dbReference>